<dbReference type="AlphaFoldDB" id="A0A8D0X0H5"/>
<dbReference type="Gene3D" id="2.130.10.10">
    <property type="entry name" value="YVTN repeat-like/Quinoprotein amine dehydrogenase"/>
    <property type="match status" value="1"/>
</dbReference>
<dbReference type="InterPro" id="IPR015943">
    <property type="entry name" value="WD40/YVTN_repeat-like_dom_sf"/>
</dbReference>
<sequence>ETTQLTMRRAGPLQGWMADSPSEGNPLLAHGRNIISTLCCSPNRFWLCCHSPSIKAEPQCISLALPADGQTLSAGCSESEVQVWQVTIYTR</sequence>
<name>A0A8D0X0H5_PIG</name>
<dbReference type="Ensembl" id="ENSSSCT00030063548.1">
    <property type="protein sequence ID" value="ENSSSCP00030029078.1"/>
    <property type="gene ID" value="ENSSSCG00030045548.1"/>
</dbReference>
<dbReference type="Proteomes" id="UP000694570">
    <property type="component" value="Unplaced"/>
</dbReference>
<dbReference type="Proteomes" id="UP000694724">
    <property type="component" value="Unplaced"/>
</dbReference>
<evidence type="ECO:0000313" key="1">
    <source>
        <dbReference type="Ensembl" id="ENSSSCP00030029078.1"/>
    </source>
</evidence>
<proteinExistence type="predicted"/>
<evidence type="ECO:0000313" key="2">
    <source>
        <dbReference type="Proteomes" id="UP000694570"/>
    </source>
</evidence>
<accession>A0A8D0X0H5</accession>
<reference evidence="1" key="1">
    <citation type="submission" date="2025-05" db="UniProtKB">
        <authorList>
            <consortium name="Ensembl"/>
        </authorList>
    </citation>
    <scope>IDENTIFICATION</scope>
</reference>
<organism evidence="1 2">
    <name type="scientific">Sus scrofa</name>
    <name type="common">Pig</name>
    <dbReference type="NCBI Taxonomy" id="9823"/>
    <lineage>
        <taxon>Eukaryota</taxon>
        <taxon>Metazoa</taxon>
        <taxon>Chordata</taxon>
        <taxon>Craniata</taxon>
        <taxon>Vertebrata</taxon>
        <taxon>Euteleostomi</taxon>
        <taxon>Mammalia</taxon>
        <taxon>Eutheria</taxon>
        <taxon>Laurasiatheria</taxon>
        <taxon>Artiodactyla</taxon>
        <taxon>Suina</taxon>
        <taxon>Suidae</taxon>
        <taxon>Sus</taxon>
    </lineage>
</organism>
<protein>
    <submittedName>
        <fullName evidence="1">Uncharacterized protein</fullName>
    </submittedName>
</protein>
<dbReference type="Ensembl" id="ENSSSCT00055056638.1">
    <property type="protein sequence ID" value="ENSSSCP00055045280.1"/>
    <property type="gene ID" value="ENSSSCG00055028558.1"/>
</dbReference>